<keyword evidence="1" id="KW-1133">Transmembrane helix</keyword>
<dbReference type="SMART" id="SM00450">
    <property type="entry name" value="RHOD"/>
    <property type="match status" value="1"/>
</dbReference>
<dbReference type="InterPro" id="IPR001763">
    <property type="entry name" value="Rhodanese-like_dom"/>
</dbReference>
<proteinExistence type="predicted"/>
<dbReference type="PROSITE" id="PS50206">
    <property type="entry name" value="RHODANESE_3"/>
    <property type="match status" value="1"/>
</dbReference>
<dbReference type="Pfam" id="PF00581">
    <property type="entry name" value="Rhodanese"/>
    <property type="match status" value="1"/>
</dbReference>
<protein>
    <submittedName>
        <fullName evidence="3">Rhodanese-related sulfurtransferase</fullName>
    </submittedName>
</protein>
<feature type="domain" description="Rhodanese" evidence="2">
    <location>
        <begin position="43"/>
        <end position="126"/>
    </location>
</feature>
<evidence type="ECO:0000259" key="2">
    <source>
        <dbReference type="PROSITE" id="PS50206"/>
    </source>
</evidence>
<dbReference type="EMBL" id="FXAZ01000004">
    <property type="protein sequence ID" value="SMG50902.1"/>
    <property type="molecule type" value="Genomic_DNA"/>
</dbReference>
<accession>A0A1X7LCA5</accession>
<dbReference type="Gene3D" id="3.40.250.10">
    <property type="entry name" value="Rhodanese-like domain"/>
    <property type="match status" value="1"/>
</dbReference>
<keyword evidence="4" id="KW-1185">Reference proteome</keyword>
<sequence length="128" mass="14457">MDYTNVFIVVLLLVAAWFFYKKFAGVKGLTELSSEAFAEQLKAVKPSMLIDVREPHEFKNGHITGATNIPLSQLGSRLDQIPQEKTLFLYCQSGMRSKQAATKLIREGHTQVAHLRGGFMSWKGKRTR</sequence>
<feature type="transmembrane region" description="Helical" evidence="1">
    <location>
        <begin position="6"/>
        <end position="23"/>
    </location>
</feature>
<name>A0A1X7LCA5_9BACL</name>
<dbReference type="Proteomes" id="UP000193834">
    <property type="component" value="Unassembled WGS sequence"/>
</dbReference>
<dbReference type="PANTHER" id="PTHR43031">
    <property type="entry name" value="FAD-DEPENDENT OXIDOREDUCTASE"/>
    <property type="match status" value="1"/>
</dbReference>
<dbReference type="PANTHER" id="PTHR43031:SF18">
    <property type="entry name" value="RHODANESE-RELATED SULFURTRANSFERASES"/>
    <property type="match status" value="1"/>
</dbReference>
<dbReference type="InterPro" id="IPR050229">
    <property type="entry name" value="GlpE_sulfurtransferase"/>
</dbReference>
<organism evidence="3 4">
    <name type="scientific">Paenibacillus aquistagni</name>
    <dbReference type="NCBI Taxonomy" id="1852522"/>
    <lineage>
        <taxon>Bacteria</taxon>
        <taxon>Bacillati</taxon>
        <taxon>Bacillota</taxon>
        <taxon>Bacilli</taxon>
        <taxon>Bacillales</taxon>
        <taxon>Paenibacillaceae</taxon>
        <taxon>Paenibacillus</taxon>
    </lineage>
</organism>
<dbReference type="InterPro" id="IPR036873">
    <property type="entry name" value="Rhodanese-like_dom_sf"/>
</dbReference>
<gene>
    <name evidence="3" type="ORF">SAMN06295960_3192</name>
</gene>
<keyword evidence="1" id="KW-0472">Membrane</keyword>
<dbReference type="STRING" id="1852522.SAMN06295960_3192"/>
<dbReference type="OrthoDB" id="9800872at2"/>
<evidence type="ECO:0000313" key="4">
    <source>
        <dbReference type="Proteomes" id="UP000193834"/>
    </source>
</evidence>
<keyword evidence="3" id="KW-0808">Transferase</keyword>
<reference evidence="3 4" key="1">
    <citation type="submission" date="2017-04" db="EMBL/GenBank/DDBJ databases">
        <authorList>
            <person name="Afonso C.L."/>
            <person name="Miller P.J."/>
            <person name="Scott M.A."/>
            <person name="Spackman E."/>
            <person name="Goraichik I."/>
            <person name="Dimitrov K.M."/>
            <person name="Suarez D.L."/>
            <person name="Swayne D.E."/>
        </authorList>
    </citation>
    <scope>NUCLEOTIDE SEQUENCE [LARGE SCALE GENOMIC DNA]</scope>
    <source>
        <strain evidence="3 4">11</strain>
    </source>
</reference>
<dbReference type="SUPFAM" id="SSF52821">
    <property type="entry name" value="Rhodanese/Cell cycle control phosphatase"/>
    <property type="match status" value="1"/>
</dbReference>
<dbReference type="AlphaFoldDB" id="A0A1X7LCA5"/>
<dbReference type="CDD" id="cd00158">
    <property type="entry name" value="RHOD"/>
    <property type="match status" value="1"/>
</dbReference>
<keyword evidence="1" id="KW-0812">Transmembrane</keyword>
<dbReference type="GO" id="GO:0016740">
    <property type="term" value="F:transferase activity"/>
    <property type="evidence" value="ECO:0007669"/>
    <property type="project" value="UniProtKB-KW"/>
</dbReference>
<dbReference type="RefSeq" id="WP_085495686.1">
    <property type="nucleotide sequence ID" value="NZ_FXAZ01000004.1"/>
</dbReference>
<evidence type="ECO:0000256" key="1">
    <source>
        <dbReference type="SAM" id="Phobius"/>
    </source>
</evidence>
<evidence type="ECO:0000313" key="3">
    <source>
        <dbReference type="EMBL" id="SMG50902.1"/>
    </source>
</evidence>